<dbReference type="SUPFAM" id="SSF52172">
    <property type="entry name" value="CheY-like"/>
    <property type="match status" value="1"/>
</dbReference>
<evidence type="ECO:0000313" key="9">
    <source>
        <dbReference type="EMBL" id="MBP2027072.1"/>
    </source>
</evidence>
<dbReference type="Gene3D" id="1.10.10.60">
    <property type="entry name" value="Homeodomain-like"/>
    <property type="match status" value="2"/>
</dbReference>
<accession>A0ABS4KH14</accession>
<keyword evidence="6" id="KW-0597">Phosphoprotein</keyword>
<reference evidence="9 10" key="1">
    <citation type="submission" date="2021-03" db="EMBL/GenBank/DDBJ databases">
        <title>Genomic Encyclopedia of Type Strains, Phase IV (KMG-IV): sequencing the most valuable type-strain genomes for metagenomic binning, comparative biology and taxonomic classification.</title>
        <authorList>
            <person name="Goeker M."/>
        </authorList>
    </citation>
    <scope>NUCLEOTIDE SEQUENCE [LARGE SCALE GENOMIC DNA]</scope>
    <source>
        <strain evidence="9 10">DSM 27512</strain>
    </source>
</reference>
<keyword evidence="2" id="KW-0805">Transcription regulation</keyword>
<proteinExistence type="predicted"/>
<dbReference type="InterPro" id="IPR018060">
    <property type="entry name" value="HTH_AraC"/>
</dbReference>
<keyword evidence="3" id="KW-0238">DNA-binding</keyword>
<comment type="caution">
    <text evidence="9">The sequence shown here is derived from an EMBL/GenBank/DDBJ whole genome shotgun (WGS) entry which is preliminary data.</text>
</comment>
<organism evidence="9 10">
    <name type="scientific">Acetoanaerobium pronyense</name>
    <dbReference type="NCBI Taxonomy" id="1482736"/>
    <lineage>
        <taxon>Bacteria</taxon>
        <taxon>Bacillati</taxon>
        <taxon>Bacillota</taxon>
        <taxon>Clostridia</taxon>
        <taxon>Peptostreptococcales</taxon>
        <taxon>Filifactoraceae</taxon>
        <taxon>Acetoanaerobium</taxon>
    </lineage>
</organism>
<dbReference type="Proteomes" id="UP001314903">
    <property type="component" value="Unassembled WGS sequence"/>
</dbReference>
<protein>
    <recommendedName>
        <fullName evidence="1">Stage 0 sporulation protein A homolog</fullName>
    </recommendedName>
</protein>
<dbReference type="SUPFAM" id="SSF46689">
    <property type="entry name" value="Homeodomain-like"/>
    <property type="match status" value="2"/>
</dbReference>
<dbReference type="PROSITE" id="PS50110">
    <property type="entry name" value="RESPONSE_REGULATORY"/>
    <property type="match status" value="1"/>
</dbReference>
<evidence type="ECO:0000259" key="8">
    <source>
        <dbReference type="PROSITE" id="PS50110"/>
    </source>
</evidence>
<keyword evidence="10" id="KW-1185">Reference proteome</keyword>
<evidence type="ECO:0000259" key="7">
    <source>
        <dbReference type="PROSITE" id="PS01124"/>
    </source>
</evidence>
<evidence type="ECO:0000256" key="4">
    <source>
        <dbReference type="ARBA" id="ARBA00023163"/>
    </source>
</evidence>
<sequence>MNVVLIIEDEVLEQDFLREIALEYLDSKDILLTCSCGSEAIELSKKYNPNIIITDLIISEIDGLTAISEIRKFLPNSCISIISGCSEFSYAQKAIGLKVFDYLLKPVKPRDFKDLLKRMIDSYENSLKNISASVELVDTNINETQKPFIDDALKYIKENFKEKLSLDMVANKLFMNPKYFSFVFKKETGLSFTDYIVNLKIEYACNLLENTNYPSYRISAECGFSDPSYFNRVFCKKMNTTPQGYRRSLGFK</sequence>
<evidence type="ECO:0000256" key="5">
    <source>
        <dbReference type="ARBA" id="ARBA00024867"/>
    </source>
</evidence>
<keyword evidence="4" id="KW-0804">Transcription</keyword>
<dbReference type="CDD" id="cd17536">
    <property type="entry name" value="REC_YesN-like"/>
    <property type="match status" value="1"/>
</dbReference>
<evidence type="ECO:0000256" key="1">
    <source>
        <dbReference type="ARBA" id="ARBA00018672"/>
    </source>
</evidence>
<dbReference type="InterPro" id="IPR001789">
    <property type="entry name" value="Sig_transdc_resp-reg_receiver"/>
</dbReference>
<dbReference type="RefSeq" id="WP_209659766.1">
    <property type="nucleotide sequence ID" value="NZ_JAGGLI010000007.1"/>
</dbReference>
<dbReference type="PROSITE" id="PS01124">
    <property type="entry name" value="HTH_ARAC_FAMILY_2"/>
    <property type="match status" value="1"/>
</dbReference>
<dbReference type="Pfam" id="PF12833">
    <property type="entry name" value="HTH_18"/>
    <property type="match status" value="1"/>
</dbReference>
<dbReference type="EMBL" id="JAGGLI010000007">
    <property type="protein sequence ID" value="MBP2027072.1"/>
    <property type="molecule type" value="Genomic_DNA"/>
</dbReference>
<gene>
    <name evidence="9" type="ORF">J2Z35_000866</name>
</gene>
<dbReference type="Pfam" id="PF00072">
    <property type="entry name" value="Response_reg"/>
    <property type="match status" value="1"/>
</dbReference>
<dbReference type="Gene3D" id="3.40.50.2300">
    <property type="match status" value="1"/>
</dbReference>
<comment type="function">
    <text evidence="5">May play the central regulatory role in sporulation. It may be an element of the effector pathway responsible for the activation of sporulation genes in response to nutritional stress. Spo0A may act in concert with spo0H (a sigma factor) to control the expression of some genes that are critical to the sporulation process.</text>
</comment>
<dbReference type="SMART" id="SM00342">
    <property type="entry name" value="HTH_ARAC"/>
    <property type="match status" value="1"/>
</dbReference>
<dbReference type="PANTHER" id="PTHR43280:SF34">
    <property type="entry name" value="ARAC-FAMILY TRANSCRIPTIONAL REGULATOR"/>
    <property type="match status" value="1"/>
</dbReference>
<feature type="modified residue" description="4-aspartylphosphate" evidence="6">
    <location>
        <position position="55"/>
    </location>
</feature>
<evidence type="ECO:0000256" key="6">
    <source>
        <dbReference type="PROSITE-ProRule" id="PRU00169"/>
    </source>
</evidence>
<dbReference type="SMART" id="SM00448">
    <property type="entry name" value="REC"/>
    <property type="match status" value="1"/>
</dbReference>
<evidence type="ECO:0000313" key="10">
    <source>
        <dbReference type="Proteomes" id="UP001314903"/>
    </source>
</evidence>
<feature type="domain" description="Response regulatory" evidence="8">
    <location>
        <begin position="3"/>
        <end position="120"/>
    </location>
</feature>
<evidence type="ECO:0000256" key="2">
    <source>
        <dbReference type="ARBA" id="ARBA00023015"/>
    </source>
</evidence>
<name>A0ABS4KH14_9FIRM</name>
<dbReference type="PANTHER" id="PTHR43280">
    <property type="entry name" value="ARAC-FAMILY TRANSCRIPTIONAL REGULATOR"/>
    <property type="match status" value="1"/>
</dbReference>
<evidence type="ECO:0000256" key="3">
    <source>
        <dbReference type="ARBA" id="ARBA00023125"/>
    </source>
</evidence>
<dbReference type="InterPro" id="IPR009057">
    <property type="entry name" value="Homeodomain-like_sf"/>
</dbReference>
<feature type="domain" description="HTH araC/xylS-type" evidence="7">
    <location>
        <begin position="150"/>
        <end position="248"/>
    </location>
</feature>
<dbReference type="InterPro" id="IPR011006">
    <property type="entry name" value="CheY-like_superfamily"/>
</dbReference>